<dbReference type="EMBL" id="JABACJ020000009">
    <property type="protein sequence ID" value="MBU3876393.1"/>
    <property type="molecule type" value="Genomic_DNA"/>
</dbReference>
<reference evidence="1 2" key="1">
    <citation type="submission" date="2021-06" db="EMBL/GenBank/DDBJ databases">
        <title>Faecalicatena sp. nov. isolated from porcine feces.</title>
        <authorList>
            <person name="Oh B.S."/>
            <person name="Lee J.H."/>
        </authorList>
    </citation>
    <scope>NUCLEOTIDE SEQUENCE [LARGE SCALE GENOMIC DNA]</scope>
    <source>
        <strain evidence="1 2">AGMB00832</strain>
    </source>
</reference>
<gene>
    <name evidence="1" type="ORF">HGO97_011280</name>
</gene>
<dbReference type="RefSeq" id="WP_216241691.1">
    <property type="nucleotide sequence ID" value="NZ_JABACJ020000009.1"/>
</dbReference>
<name>A0ABS6D497_9FIRM</name>
<evidence type="ECO:0000313" key="1">
    <source>
        <dbReference type="EMBL" id="MBU3876393.1"/>
    </source>
</evidence>
<keyword evidence="2" id="KW-1185">Reference proteome</keyword>
<sequence length="105" mass="11831">MKNKGLWLIFICMIILAGCSKKGTEGDYPAAIMVNDTIYYSTGEQLSGEVNESVVIRNITSYTDEMPAKNGEANFNRDLDSEYTFTDEGLAVCIDNEWILFKQQE</sequence>
<dbReference type="PROSITE" id="PS51257">
    <property type="entry name" value="PROKAR_LIPOPROTEIN"/>
    <property type="match status" value="1"/>
</dbReference>
<comment type="caution">
    <text evidence="1">The sequence shown here is derived from an EMBL/GenBank/DDBJ whole genome shotgun (WGS) entry which is preliminary data.</text>
</comment>
<accession>A0ABS6D497</accession>
<proteinExistence type="predicted"/>
<evidence type="ECO:0000313" key="2">
    <source>
        <dbReference type="Proteomes" id="UP000723714"/>
    </source>
</evidence>
<organism evidence="1 2">
    <name type="scientific">Faecalicatena faecalis</name>
    <dbReference type="NCBI Taxonomy" id="2726362"/>
    <lineage>
        <taxon>Bacteria</taxon>
        <taxon>Bacillati</taxon>
        <taxon>Bacillota</taxon>
        <taxon>Clostridia</taxon>
        <taxon>Lachnospirales</taxon>
        <taxon>Lachnospiraceae</taxon>
        <taxon>Faecalicatena</taxon>
    </lineage>
</organism>
<dbReference type="Proteomes" id="UP000723714">
    <property type="component" value="Unassembled WGS sequence"/>
</dbReference>
<protein>
    <submittedName>
        <fullName evidence="1">Uncharacterized protein</fullName>
    </submittedName>
</protein>